<accession>A0A1H8GYS7</accession>
<dbReference type="InterPro" id="IPR010445">
    <property type="entry name" value="LapA_dom"/>
</dbReference>
<name>A0A1H8GYS7_9RHOB</name>
<feature type="domain" description="Lipopolysaccharide assembly protein A" evidence="7">
    <location>
        <begin position="43"/>
        <end position="95"/>
    </location>
</feature>
<feature type="compositionally biased region" description="Basic and acidic residues" evidence="5">
    <location>
        <begin position="80"/>
        <end position="98"/>
    </location>
</feature>
<dbReference type="GO" id="GO:0005886">
    <property type="term" value="C:plasma membrane"/>
    <property type="evidence" value="ECO:0007669"/>
    <property type="project" value="InterPro"/>
</dbReference>
<evidence type="ECO:0000313" key="8">
    <source>
        <dbReference type="EMBL" id="SEN48657.1"/>
    </source>
</evidence>
<sequence length="122" mass="13626">MRLVKYIFLAVLAVILIIVALANSALVTLRVLPEAMAGFLGLSWEITLPMFIVILGAIVVGLAIGFFWEYLREHKHRAAAREARREKDELQRENENLRSRGRTTGRGGDDVLALLEDGSVPR</sequence>
<feature type="transmembrane region" description="Helical" evidence="6">
    <location>
        <begin position="48"/>
        <end position="71"/>
    </location>
</feature>
<keyword evidence="1" id="KW-1003">Cell membrane</keyword>
<organism evidence="8 9">
    <name type="scientific">Palleronia pelagia</name>
    <dbReference type="NCBI Taxonomy" id="387096"/>
    <lineage>
        <taxon>Bacteria</taxon>
        <taxon>Pseudomonadati</taxon>
        <taxon>Pseudomonadota</taxon>
        <taxon>Alphaproteobacteria</taxon>
        <taxon>Rhodobacterales</taxon>
        <taxon>Roseobacteraceae</taxon>
        <taxon>Palleronia</taxon>
    </lineage>
</organism>
<evidence type="ECO:0000256" key="6">
    <source>
        <dbReference type="SAM" id="Phobius"/>
    </source>
</evidence>
<evidence type="ECO:0000256" key="3">
    <source>
        <dbReference type="ARBA" id="ARBA00022989"/>
    </source>
</evidence>
<evidence type="ECO:0000313" key="9">
    <source>
        <dbReference type="Proteomes" id="UP000199372"/>
    </source>
</evidence>
<dbReference type="OrthoDB" id="7689797at2"/>
<evidence type="ECO:0000256" key="2">
    <source>
        <dbReference type="ARBA" id="ARBA00022692"/>
    </source>
</evidence>
<dbReference type="AlphaFoldDB" id="A0A1H8GYS7"/>
<keyword evidence="9" id="KW-1185">Reference proteome</keyword>
<dbReference type="Proteomes" id="UP000199372">
    <property type="component" value="Unassembled WGS sequence"/>
</dbReference>
<feature type="region of interest" description="Disordered" evidence="5">
    <location>
        <begin position="80"/>
        <end position="110"/>
    </location>
</feature>
<keyword evidence="2 6" id="KW-0812">Transmembrane</keyword>
<evidence type="ECO:0000256" key="5">
    <source>
        <dbReference type="SAM" id="MobiDB-lite"/>
    </source>
</evidence>
<proteinExistence type="predicted"/>
<keyword evidence="3 6" id="KW-1133">Transmembrane helix</keyword>
<dbReference type="Pfam" id="PF06305">
    <property type="entry name" value="LapA_dom"/>
    <property type="match status" value="1"/>
</dbReference>
<dbReference type="RefSeq" id="WP_073128315.1">
    <property type="nucleotide sequence ID" value="NZ_FOCM01000004.1"/>
</dbReference>
<keyword evidence="4 6" id="KW-0472">Membrane</keyword>
<evidence type="ECO:0000256" key="4">
    <source>
        <dbReference type="ARBA" id="ARBA00023136"/>
    </source>
</evidence>
<evidence type="ECO:0000256" key="1">
    <source>
        <dbReference type="ARBA" id="ARBA00022475"/>
    </source>
</evidence>
<dbReference type="EMBL" id="FOCM01000004">
    <property type="protein sequence ID" value="SEN48657.1"/>
    <property type="molecule type" value="Genomic_DNA"/>
</dbReference>
<protein>
    <recommendedName>
        <fullName evidence="7">Lipopolysaccharide assembly protein A domain-containing protein</fullName>
    </recommendedName>
</protein>
<reference evidence="9" key="1">
    <citation type="submission" date="2016-10" db="EMBL/GenBank/DDBJ databases">
        <authorList>
            <person name="Varghese N."/>
            <person name="Submissions S."/>
        </authorList>
    </citation>
    <scope>NUCLEOTIDE SEQUENCE [LARGE SCALE GENOMIC DNA]</scope>
    <source>
        <strain evidence="9">DSM 26893</strain>
    </source>
</reference>
<evidence type="ECO:0000259" key="7">
    <source>
        <dbReference type="Pfam" id="PF06305"/>
    </source>
</evidence>
<gene>
    <name evidence="8" type="ORF">SAMN04488011_104240</name>
</gene>